<keyword evidence="8" id="KW-1185">Reference proteome</keyword>
<accession>A0A167CX48</accession>
<dbReference type="GeneID" id="30036761"/>
<keyword evidence="4" id="KW-0539">Nucleus</keyword>
<dbReference type="KEGG" id="slb:AWJ20_461"/>
<dbReference type="GO" id="GO:0005681">
    <property type="term" value="C:spliceosomal complex"/>
    <property type="evidence" value="ECO:0007669"/>
    <property type="project" value="InterPro"/>
</dbReference>
<name>A0A167CX48_9ASCO</name>
<dbReference type="OrthoDB" id="30343at2759"/>
<evidence type="ECO:0000256" key="2">
    <source>
        <dbReference type="ARBA" id="ARBA00022771"/>
    </source>
</evidence>
<keyword evidence="1" id="KW-0479">Metal-binding</keyword>
<dbReference type="Pfam" id="PF12171">
    <property type="entry name" value="zf-C2H2_jaz"/>
    <property type="match status" value="1"/>
</dbReference>
<dbReference type="GO" id="GO:0008270">
    <property type="term" value="F:zinc ion binding"/>
    <property type="evidence" value="ECO:0007669"/>
    <property type="project" value="UniProtKB-KW"/>
</dbReference>
<evidence type="ECO:0000259" key="6">
    <source>
        <dbReference type="PROSITE" id="PS00028"/>
    </source>
</evidence>
<dbReference type="Proteomes" id="UP000189580">
    <property type="component" value="Chromosome a"/>
</dbReference>
<evidence type="ECO:0000313" key="7">
    <source>
        <dbReference type="EMBL" id="ANB12213.1"/>
    </source>
</evidence>
<dbReference type="Gene3D" id="3.30.160.60">
    <property type="entry name" value="Classic Zinc Finger"/>
    <property type="match status" value="1"/>
</dbReference>
<feature type="region of interest" description="Disordered" evidence="5">
    <location>
        <begin position="1"/>
        <end position="52"/>
    </location>
</feature>
<keyword evidence="3" id="KW-0862">Zinc</keyword>
<reference evidence="7 8" key="1">
    <citation type="submission" date="2016-02" db="EMBL/GenBank/DDBJ databases">
        <title>Complete genome sequence and transcriptome regulation of the pentose utilising yeast Sugiyamaella lignohabitans.</title>
        <authorList>
            <person name="Bellasio M."/>
            <person name="Peymann A."/>
            <person name="Valli M."/>
            <person name="Sipitzky M."/>
            <person name="Graf A."/>
            <person name="Sauer M."/>
            <person name="Marx H."/>
            <person name="Mattanovich D."/>
        </authorList>
    </citation>
    <scope>NUCLEOTIDE SEQUENCE [LARGE SCALE GENOMIC DNA]</scope>
    <source>
        <strain evidence="7 8">CBS 10342</strain>
    </source>
</reference>
<evidence type="ECO:0000256" key="5">
    <source>
        <dbReference type="SAM" id="MobiDB-lite"/>
    </source>
</evidence>
<evidence type="ECO:0000256" key="4">
    <source>
        <dbReference type="ARBA" id="ARBA00023242"/>
    </source>
</evidence>
<evidence type="ECO:0000256" key="1">
    <source>
        <dbReference type="ARBA" id="ARBA00022723"/>
    </source>
</evidence>
<protein>
    <submittedName>
        <fullName evidence="7">Snu23p</fullName>
    </submittedName>
</protein>
<dbReference type="RefSeq" id="XP_018734690.1">
    <property type="nucleotide sequence ID" value="XM_018881691.1"/>
</dbReference>
<dbReference type="InterPro" id="IPR036236">
    <property type="entry name" value="Znf_C2H2_sf"/>
</dbReference>
<keyword evidence="2" id="KW-0863">Zinc-finger</keyword>
<organism evidence="7 8">
    <name type="scientific">Sugiyamaella lignohabitans</name>
    <dbReference type="NCBI Taxonomy" id="796027"/>
    <lineage>
        <taxon>Eukaryota</taxon>
        <taxon>Fungi</taxon>
        <taxon>Dikarya</taxon>
        <taxon>Ascomycota</taxon>
        <taxon>Saccharomycotina</taxon>
        <taxon>Dipodascomycetes</taxon>
        <taxon>Dipodascales</taxon>
        <taxon>Trichomonascaceae</taxon>
        <taxon>Sugiyamaella</taxon>
    </lineage>
</organism>
<feature type="region of interest" description="Disordered" evidence="5">
    <location>
        <begin position="160"/>
        <end position="202"/>
    </location>
</feature>
<dbReference type="GO" id="GO:0000398">
    <property type="term" value="P:mRNA splicing, via spliceosome"/>
    <property type="evidence" value="ECO:0007669"/>
    <property type="project" value="InterPro"/>
</dbReference>
<dbReference type="InterPro" id="IPR013087">
    <property type="entry name" value="Znf_C2H2_type"/>
</dbReference>
<dbReference type="InterPro" id="IPR040107">
    <property type="entry name" value="Snu23"/>
</dbReference>
<dbReference type="InterPro" id="IPR003604">
    <property type="entry name" value="Matrin/U1-like-C_Znf_C2H2"/>
</dbReference>
<evidence type="ECO:0000256" key="3">
    <source>
        <dbReference type="ARBA" id="ARBA00022833"/>
    </source>
</evidence>
<dbReference type="SMART" id="SM00451">
    <property type="entry name" value="ZnF_U1"/>
    <property type="match status" value="1"/>
</dbReference>
<dbReference type="SUPFAM" id="SSF57667">
    <property type="entry name" value="beta-beta-alpha zinc fingers"/>
    <property type="match status" value="1"/>
</dbReference>
<dbReference type="PANTHER" id="PTHR45986">
    <property type="entry name" value="ZINC FINGER MATRIN-TYPE PROTEIN 2"/>
    <property type="match status" value="1"/>
</dbReference>
<dbReference type="EMBL" id="CP014501">
    <property type="protein sequence ID" value="ANB12213.1"/>
    <property type="molecule type" value="Genomic_DNA"/>
</dbReference>
<dbReference type="PANTHER" id="PTHR45986:SF1">
    <property type="entry name" value="ZINC FINGER MATRIN-TYPE PROTEIN 2"/>
    <property type="match status" value="1"/>
</dbReference>
<proteinExistence type="predicted"/>
<evidence type="ECO:0000313" key="8">
    <source>
        <dbReference type="Proteomes" id="UP000189580"/>
    </source>
</evidence>
<dbReference type="GO" id="GO:0003676">
    <property type="term" value="F:nucleic acid binding"/>
    <property type="evidence" value="ECO:0007669"/>
    <property type="project" value="InterPro"/>
</dbReference>
<sequence length="202" mass="23430">MSFYGEQDKPKGKWDREEYARRGREREQAEYERRQRHGREPTPENAKEATHRAQRVDIYEGLNQVTLVPAGAATGKRGKGAGFYCEACDLTFKDSIQYLDHINSKQHLYATGQVECTRRATLEEVRNRLDYLRALKKQQSQNLEYDITKQIELRKQLEQQELEQKRKKRAERKAKSKSSVAPAPVTDMSQLMGFSGFGSSKR</sequence>
<feature type="compositionally biased region" description="Basic residues" evidence="5">
    <location>
        <begin position="165"/>
        <end position="176"/>
    </location>
</feature>
<dbReference type="GO" id="GO:0046540">
    <property type="term" value="C:U4/U6 x U5 tri-snRNP complex"/>
    <property type="evidence" value="ECO:0007669"/>
    <property type="project" value="TreeGrafter"/>
</dbReference>
<gene>
    <name evidence="7" type="primary">SNU23</name>
    <name evidence="7" type="ORF">AWJ20_461</name>
</gene>
<feature type="domain" description="C2H2-type" evidence="6">
    <location>
        <begin position="85"/>
        <end position="107"/>
    </location>
</feature>
<dbReference type="InterPro" id="IPR022755">
    <property type="entry name" value="Znf_C2H2_jaz"/>
</dbReference>
<dbReference type="AlphaFoldDB" id="A0A167CX48"/>
<dbReference type="PROSITE" id="PS00028">
    <property type="entry name" value="ZINC_FINGER_C2H2_1"/>
    <property type="match status" value="1"/>
</dbReference>